<dbReference type="InterPro" id="IPR036938">
    <property type="entry name" value="PAP2/HPO_sf"/>
</dbReference>
<keyword evidence="1" id="KW-1133">Transmembrane helix</keyword>
<reference evidence="4 5" key="1">
    <citation type="submission" date="2018-11" db="EMBL/GenBank/DDBJ databases">
        <title>Genomic profiling of Staphylococcus species from a Poultry farm system in KwaZulu-Natal, South Africa.</title>
        <authorList>
            <person name="Amoako D.G."/>
            <person name="Somboro A.M."/>
            <person name="Abia A.L.K."/>
            <person name="Bester L.A."/>
            <person name="Essack S.Y."/>
        </authorList>
    </citation>
    <scope>NUCLEOTIDE SEQUENCE [LARGE SCALE GENOMIC DNA]</scope>
    <source>
        <strain evidence="4 5">SA11</strain>
    </source>
</reference>
<dbReference type="KEGG" id="scv:A4G25_02170"/>
<keyword evidence="6" id="KW-1185">Reference proteome</keyword>
<feature type="transmembrane region" description="Helical" evidence="1">
    <location>
        <begin position="46"/>
        <end position="77"/>
    </location>
</feature>
<dbReference type="SUPFAM" id="SSF48317">
    <property type="entry name" value="Acid phosphatase/Vanadium-dependent haloperoxidase"/>
    <property type="match status" value="1"/>
</dbReference>
<evidence type="ECO:0000313" key="4">
    <source>
        <dbReference type="EMBL" id="RZI01362.1"/>
    </source>
</evidence>
<feature type="transmembrane region" description="Helical" evidence="1">
    <location>
        <begin position="121"/>
        <end position="142"/>
    </location>
</feature>
<evidence type="ECO:0000256" key="1">
    <source>
        <dbReference type="SAM" id="Phobius"/>
    </source>
</evidence>
<accession>A0A143P8D7</accession>
<dbReference type="Proteomes" id="UP000595942">
    <property type="component" value="Chromosome"/>
</dbReference>
<dbReference type="RefSeq" id="WP_047131092.1">
    <property type="nucleotide sequence ID" value="NZ_CP015114.1"/>
</dbReference>
<keyword evidence="1" id="KW-0472">Membrane</keyword>
<dbReference type="Pfam" id="PF01569">
    <property type="entry name" value="PAP2"/>
    <property type="match status" value="1"/>
</dbReference>
<dbReference type="SMART" id="SM00014">
    <property type="entry name" value="acidPPc"/>
    <property type="match status" value="1"/>
</dbReference>
<dbReference type="GeneID" id="93726655"/>
<proteinExistence type="predicted"/>
<dbReference type="PANTHER" id="PTHR14969">
    <property type="entry name" value="SPHINGOSINE-1-PHOSPHATE PHOSPHOHYDROLASE"/>
    <property type="match status" value="1"/>
</dbReference>
<feature type="transmembrane region" description="Helical" evidence="1">
    <location>
        <begin position="154"/>
        <end position="174"/>
    </location>
</feature>
<dbReference type="EMBL" id="RQTE01000171">
    <property type="protein sequence ID" value="RZI01362.1"/>
    <property type="molecule type" value="Genomic_DNA"/>
</dbReference>
<feature type="transmembrane region" description="Helical" evidence="1">
    <location>
        <begin position="180"/>
        <end position="198"/>
    </location>
</feature>
<dbReference type="AlphaFoldDB" id="A0A143P8D7"/>
<dbReference type="InterPro" id="IPR000326">
    <property type="entry name" value="PAP2/HPO"/>
</dbReference>
<feature type="domain" description="Phosphatidic acid phosphatase type 2/haloperoxidase" evidence="2">
    <location>
        <begin position="84"/>
        <end position="195"/>
    </location>
</feature>
<gene>
    <name evidence="4" type="ORF">EIG99_09040</name>
    <name evidence="3" type="ORF">I6J05_03535</name>
</gene>
<protein>
    <submittedName>
        <fullName evidence="4">Phosphatase PAP2 family protein</fullName>
    </submittedName>
</protein>
<keyword evidence="1" id="KW-0812">Transmembrane</keyword>
<evidence type="ECO:0000313" key="5">
    <source>
        <dbReference type="Proteomes" id="UP000293854"/>
    </source>
</evidence>
<sequence>MSRIKRISLILVFTLIFSVIAAFHQSRIGNWIDTEVYDLIYASHSVITTSIFMGATWVGEVFSMICLSLCVVSYLLLRKMKIDALFFAIVMAVSSISNPIMKNTFDRERPSKLRLVEIGGYSFPSGHAMGSTSFFGSIIFIASRYLHGTPRVMMTSFCIFMIAMICLSRIYLGVHYPTDIIGGITAGLICILTVSVFFKGKLKPIRF</sequence>
<name>A0A143P8D7_9STAP</name>
<dbReference type="OrthoDB" id="9789113at2"/>
<dbReference type="PANTHER" id="PTHR14969:SF13">
    <property type="entry name" value="AT30094P"/>
    <property type="match status" value="1"/>
</dbReference>
<dbReference type="EMBL" id="CP068073">
    <property type="protein sequence ID" value="QQS83407.1"/>
    <property type="molecule type" value="Genomic_DNA"/>
</dbReference>
<dbReference type="CDD" id="cd03392">
    <property type="entry name" value="PAP2_like_2"/>
    <property type="match status" value="1"/>
</dbReference>
<feature type="transmembrane region" description="Helical" evidence="1">
    <location>
        <begin position="84"/>
        <end position="101"/>
    </location>
</feature>
<organism evidence="4 5">
    <name type="scientific">Staphylococcus condimenti</name>
    <dbReference type="NCBI Taxonomy" id="70255"/>
    <lineage>
        <taxon>Bacteria</taxon>
        <taxon>Bacillati</taxon>
        <taxon>Bacillota</taxon>
        <taxon>Bacilli</taxon>
        <taxon>Bacillales</taxon>
        <taxon>Staphylococcaceae</taxon>
        <taxon>Staphylococcus</taxon>
    </lineage>
</organism>
<dbReference type="Gene3D" id="1.20.144.10">
    <property type="entry name" value="Phosphatidic acid phosphatase type 2/haloperoxidase"/>
    <property type="match status" value="2"/>
</dbReference>
<reference evidence="3 6" key="2">
    <citation type="submission" date="2021-01" db="EMBL/GenBank/DDBJ databases">
        <title>FDA dAtabase for Regulatory Grade micrObial Sequences (FDA-ARGOS): Supporting development and validation of Infectious Disease Dx tests.</title>
        <authorList>
            <person name="Sproer C."/>
            <person name="Gronow S."/>
            <person name="Severitt S."/>
            <person name="Schroder I."/>
            <person name="Tallon L."/>
            <person name="Sadzewicz L."/>
            <person name="Zhao X."/>
            <person name="Boylan J."/>
            <person name="Ott S."/>
            <person name="Bowen H."/>
            <person name="Vavikolanu K."/>
            <person name="Mehta A."/>
            <person name="Aluvathingal J."/>
            <person name="Nadendla S."/>
            <person name="Lowell S."/>
            <person name="Myers T."/>
            <person name="Yan Y."/>
            <person name="Sichtig H."/>
        </authorList>
    </citation>
    <scope>NUCLEOTIDE SEQUENCE [LARGE SCALE GENOMIC DNA]</scope>
    <source>
        <strain evidence="3 6">FDAARGOS_1148</strain>
    </source>
</reference>
<dbReference type="Proteomes" id="UP000293854">
    <property type="component" value="Unassembled WGS sequence"/>
</dbReference>
<evidence type="ECO:0000313" key="6">
    <source>
        <dbReference type="Proteomes" id="UP000595942"/>
    </source>
</evidence>
<evidence type="ECO:0000313" key="3">
    <source>
        <dbReference type="EMBL" id="QQS83407.1"/>
    </source>
</evidence>
<evidence type="ECO:0000259" key="2">
    <source>
        <dbReference type="SMART" id="SM00014"/>
    </source>
</evidence>